<sequence length="52" mass="5597">MFLTADEKRSVTRNCTRLEARGAGEGWGMGRACGQVFIHEAGESSRIGAQTP</sequence>
<dbReference type="EMBL" id="ACYT02000015">
    <property type="protein sequence ID" value="EFF80511.1"/>
    <property type="molecule type" value="Genomic_DNA"/>
</dbReference>
<gene>
    <name evidence="1" type="ORF">HMPREF0970_00517</name>
</gene>
<dbReference type="Proteomes" id="UP000003150">
    <property type="component" value="Unassembled WGS sequence"/>
</dbReference>
<proteinExistence type="predicted"/>
<evidence type="ECO:0000313" key="1">
    <source>
        <dbReference type="EMBL" id="EFF80511.1"/>
    </source>
</evidence>
<protein>
    <submittedName>
        <fullName evidence="1">Uncharacterized protein</fullName>
    </submittedName>
</protein>
<dbReference type="HOGENOM" id="CLU_3075889_0_0_11"/>
<evidence type="ECO:0000313" key="2">
    <source>
        <dbReference type="Proteomes" id="UP000003150"/>
    </source>
</evidence>
<name>D4TX60_9ACTO</name>
<dbReference type="AlphaFoldDB" id="D4TX60"/>
<organism evidence="1 2">
    <name type="scientific">Schaalia odontolytica F0309</name>
    <dbReference type="NCBI Taxonomy" id="649742"/>
    <lineage>
        <taxon>Bacteria</taxon>
        <taxon>Bacillati</taxon>
        <taxon>Actinomycetota</taxon>
        <taxon>Actinomycetes</taxon>
        <taxon>Actinomycetales</taxon>
        <taxon>Actinomycetaceae</taxon>
        <taxon>Schaalia</taxon>
    </lineage>
</organism>
<reference evidence="1 2" key="1">
    <citation type="submission" date="2009-10" db="EMBL/GenBank/DDBJ databases">
        <authorList>
            <person name="Weinstock G."/>
            <person name="Sodergren E."/>
            <person name="Clifton S."/>
            <person name="Fulton L."/>
            <person name="Fulton B."/>
            <person name="Courtney L."/>
            <person name="Fronick C."/>
            <person name="Harrison M."/>
            <person name="Strong C."/>
            <person name="Farmer C."/>
            <person name="Delahaunty K."/>
            <person name="Markovic C."/>
            <person name="Hall O."/>
            <person name="Minx P."/>
            <person name="Tomlinson C."/>
            <person name="Mitreva M."/>
            <person name="Nelson J."/>
            <person name="Hou S."/>
            <person name="Wollam A."/>
            <person name="Pepin K.H."/>
            <person name="Johnson M."/>
            <person name="Bhonagiri V."/>
            <person name="Nash W.E."/>
            <person name="Warren W."/>
            <person name="Chinwalla A."/>
            <person name="Mardis E.R."/>
            <person name="Wilson R.K."/>
        </authorList>
    </citation>
    <scope>NUCLEOTIDE SEQUENCE [LARGE SCALE GENOMIC DNA]</scope>
    <source>
        <strain evidence="1 2">F0309</strain>
    </source>
</reference>
<comment type="caution">
    <text evidence="1">The sequence shown here is derived from an EMBL/GenBank/DDBJ whole genome shotgun (WGS) entry which is preliminary data.</text>
</comment>
<accession>D4TX60</accession>